<feature type="compositionally biased region" description="Basic and acidic residues" evidence="1">
    <location>
        <begin position="51"/>
        <end position="64"/>
    </location>
</feature>
<keyword evidence="3" id="KW-1185">Reference proteome</keyword>
<organism evidence="2 3">
    <name type="scientific">Bdellovibrio reynosensis</name>
    <dbReference type="NCBI Taxonomy" id="2835041"/>
    <lineage>
        <taxon>Bacteria</taxon>
        <taxon>Pseudomonadati</taxon>
        <taxon>Bdellovibrionota</taxon>
        <taxon>Bdellovibrionia</taxon>
        <taxon>Bdellovibrionales</taxon>
        <taxon>Pseudobdellovibrionaceae</taxon>
        <taxon>Bdellovibrio</taxon>
    </lineage>
</organism>
<evidence type="ECO:0000256" key="1">
    <source>
        <dbReference type="SAM" id="MobiDB-lite"/>
    </source>
</evidence>
<reference evidence="2" key="1">
    <citation type="submission" date="2022-03" db="EMBL/GenBank/DDBJ databases">
        <title>Genome Identification and Characterization of new species Bdellovibrio reynosense LBG001 sp. nov. from a Mexico soil sample.</title>
        <authorList>
            <person name="Camilli A."/>
            <person name="Ajao Y."/>
            <person name="Guo X."/>
        </authorList>
    </citation>
    <scope>NUCLEOTIDE SEQUENCE</scope>
    <source>
        <strain evidence="2">LBG001</strain>
    </source>
</reference>
<gene>
    <name evidence="2" type="ORF">MNR06_01030</name>
</gene>
<evidence type="ECO:0000313" key="3">
    <source>
        <dbReference type="Proteomes" id="UP000830116"/>
    </source>
</evidence>
<dbReference type="EMBL" id="CP093442">
    <property type="protein sequence ID" value="UOF01536.1"/>
    <property type="molecule type" value="Genomic_DNA"/>
</dbReference>
<evidence type="ECO:0000313" key="2">
    <source>
        <dbReference type="EMBL" id="UOF01536.1"/>
    </source>
</evidence>
<accession>A0ABY4C971</accession>
<feature type="compositionally biased region" description="Basic residues" evidence="1">
    <location>
        <begin position="41"/>
        <end position="50"/>
    </location>
</feature>
<sequence length="64" mass="7582">MIKKIIAFKDNAVELYEKIKELDQRVFGLNLGDDLYESKRKTPRAPRKNHVKVEDLRPQRADEN</sequence>
<protein>
    <submittedName>
        <fullName evidence="2">Uncharacterized protein</fullName>
    </submittedName>
</protein>
<dbReference type="RefSeq" id="WP_243537976.1">
    <property type="nucleotide sequence ID" value="NZ_CP093442.1"/>
</dbReference>
<proteinExistence type="predicted"/>
<name>A0ABY4C971_9BACT</name>
<feature type="region of interest" description="Disordered" evidence="1">
    <location>
        <begin position="39"/>
        <end position="64"/>
    </location>
</feature>
<dbReference type="Proteomes" id="UP000830116">
    <property type="component" value="Chromosome"/>
</dbReference>